<evidence type="ECO:0000259" key="9">
    <source>
        <dbReference type="Pfam" id="PF23142"/>
    </source>
</evidence>
<dbReference type="RefSeq" id="XP_033801559.1">
    <property type="nucleotide sequence ID" value="XM_033945668.1"/>
</dbReference>
<proteinExistence type="inferred from homology"/>
<evidence type="ECO:0000313" key="13">
    <source>
        <dbReference type="RefSeq" id="XP_033801559.1"/>
    </source>
</evidence>
<dbReference type="Pfam" id="PF23142">
    <property type="entry name" value="PH_PLEKHM2"/>
    <property type="match status" value="1"/>
</dbReference>
<comment type="subcellular location">
    <subcellularLocation>
        <location evidence="1">Cytoplasm</location>
    </subcellularLocation>
</comment>
<dbReference type="InterPro" id="IPR057288">
    <property type="entry name" value="PH_PLEKHM2"/>
</dbReference>
<dbReference type="InterPro" id="IPR032675">
    <property type="entry name" value="LRR_dom_sf"/>
</dbReference>
<sequence length="1206" mass="137260">MTVMRFLFSAHFSCLCCSDVFGFMMATLVHSLTQLLQDCGDAVLDGSRTLTLFTPTLQYLTLLFQQHLLLRKQVHGFQALPSHPADSTVILQTQFLFDMLQKTLSVKLVHPVSCGLPVPVNIFPFKSLRRLELRCIPLHCLQGLRSLYSQLEILICSKCIVTLEEMISLCAGDLSSALPWLELHTLNFSYNRISVLDHSLQLLNVLKALDLSHNHVQQCAEHLMALTELEYLNLAYNYLSSVPLLSLQSQTRLVTLVLRNNELQNIDGVEQLVNLQHVDFSYNLLLKHAVLSPLFLLHKMKTVHLEGNPLFFQRDHRIATVHHLSPKAACPHLLLDGEPLSASELMHLQKEGLVTAQSLRSSPAEGSGADHTGLESSCTADLSDSFSAGDSGPTQLPRKKSKVRVRRASISEPSDMEQDCSTHTSDMILQHQEVIERINSFRDLFGVDWLQYRCQLEGDIGMAPEPETATSVKHFAPDDPQSALNVALPCKSRLQEPQEFSTSVNGSLEILVNAESEEKKLKAEAPLWDLARMEKELTNHRKGEEWKKDNPEADLCPPVLVCPVQGEWSECVQNPWIFLRLTSRYMVEVDLQDGHDLQRQELQSLLKINTSEISWKWKDEAKLLPLLELQFDYICRDRQQLRYVVLDDSPEISIKSLLQILYPALEKNLERMERQNKEPLKLQCLKCKTEFNEPQRPGVKNFYIGEKGWSNSEPAEKDGDMGVNTSSNICPSCTSDHVVLLPPEIKPEEQRSSTPVPSAEPLQNLRSSSLPELETSESPLSQGLQSRGIDTILADLGGDTSLFDGSGSVCTEEQSQLCMIRKEEASLESNNSFPGNKNPGSSCSDVSCTRSQEEKSPHSPLSRTNTSGGSLMGSYHYGSPPQGSAMPLPTQDQEPEEIWQLSLPLNFMLRMEDFRQVDHRLKLFLDMEIFKENMEEFQCYMKVPVVKYGRNLEFLAIVVMSNRNMYILEVIDEIRGQPSNWLKINEVHHLSKLRYLSLGLWSQSLHIQFEKPGASYSLLTRNKNRCDKFYQCIMDTMDESPPHFRSAFCVLPKERMNPQHHLWPLLLTELSDSEIRKRQRPPFFYMLAYILQDEMSSPVSLLVTPATLYLLEENHQWEFTPEVFPGGGITVKQKQPISCISSVHLFQMMSCCIQLRIYDESQHCESLWHLQTECSDVVRDLLEFLRGPWEALYRIKFNIVMHRLID</sequence>
<dbReference type="PANTHER" id="PTHR15454">
    <property type="entry name" value="NISCHARIN RELATED"/>
    <property type="match status" value="1"/>
</dbReference>
<keyword evidence="13" id="KW-0418">Kinase</keyword>
<evidence type="ECO:0000259" key="8">
    <source>
        <dbReference type="Pfam" id="PF15904"/>
    </source>
</evidence>
<evidence type="ECO:0000256" key="2">
    <source>
        <dbReference type="ARBA" id="ARBA00008771"/>
    </source>
</evidence>
<feature type="compositionally biased region" description="Low complexity" evidence="7">
    <location>
        <begin position="767"/>
        <end position="781"/>
    </location>
</feature>
<dbReference type="AlphaFoldDB" id="A0A6P8QW30"/>
<evidence type="ECO:0000256" key="5">
    <source>
        <dbReference type="ARBA" id="ARBA00022614"/>
    </source>
</evidence>
<comment type="similarity">
    <text evidence="2">Belongs to the STK11IP family.</text>
</comment>
<feature type="domain" description="LKB1 serine/threonine kinase interacting protein 1 N-terminal" evidence="8">
    <location>
        <begin position="27"/>
        <end position="111"/>
    </location>
</feature>
<dbReference type="FunCoup" id="A0A6P8QW30">
    <property type="interactions" value="2277"/>
</dbReference>
<keyword evidence="13" id="KW-0808">Transferase</keyword>
<keyword evidence="12" id="KW-1185">Reference proteome</keyword>
<dbReference type="Pfam" id="PF15904">
    <property type="entry name" value="LIP1"/>
    <property type="match status" value="1"/>
</dbReference>
<evidence type="ECO:0000259" key="10">
    <source>
        <dbReference type="Pfam" id="PF25357"/>
    </source>
</evidence>
<dbReference type="GO" id="GO:0005737">
    <property type="term" value="C:cytoplasm"/>
    <property type="evidence" value="ECO:0007669"/>
    <property type="project" value="UniProtKB-SubCell"/>
</dbReference>
<dbReference type="FunFam" id="3.80.10.10:FF:001219">
    <property type="entry name" value="Serine/threonine-protein kinase 11-interacting protein"/>
    <property type="match status" value="1"/>
</dbReference>
<feature type="region of interest" description="Disordered" evidence="7">
    <location>
        <begin position="747"/>
        <end position="786"/>
    </location>
</feature>
<keyword evidence="4" id="KW-0963">Cytoplasm</keyword>
<feature type="compositionally biased region" description="Polar residues" evidence="7">
    <location>
        <begin position="828"/>
        <end position="850"/>
    </location>
</feature>
<dbReference type="InterPro" id="IPR057292">
    <property type="entry name" value="PH_S11IP"/>
</dbReference>
<evidence type="ECO:0000256" key="6">
    <source>
        <dbReference type="ARBA" id="ARBA00022737"/>
    </source>
</evidence>
<feature type="compositionally biased region" description="Polar residues" evidence="7">
    <location>
        <begin position="859"/>
        <end position="869"/>
    </location>
</feature>
<feature type="region of interest" description="Disordered" evidence="7">
    <location>
        <begin position="828"/>
        <end position="893"/>
    </location>
</feature>
<organism evidence="12 13">
    <name type="scientific">Geotrypetes seraphini</name>
    <name type="common">Gaboon caecilian</name>
    <name type="synonym">Caecilia seraphini</name>
    <dbReference type="NCBI Taxonomy" id="260995"/>
    <lineage>
        <taxon>Eukaryota</taxon>
        <taxon>Metazoa</taxon>
        <taxon>Chordata</taxon>
        <taxon>Craniata</taxon>
        <taxon>Vertebrata</taxon>
        <taxon>Euteleostomi</taxon>
        <taxon>Amphibia</taxon>
        <taxon>Gymnophiona</taxon>
        <taxon>Geotrypetes</taxon>
    </lineage>
</organism>
<evidence type="ECO:0000259" key="11">
    <source>
        <dbReference type="Pfam" id="PF25624"/>
    </source>
</evidence>
<name>A0A6P8QW30_GEOSA</name>
<dbReference type="Pfam" id="PF25357">
    <property type="entry name" value="PH_S11IP"/>
    <property type="match status" value="1"/>
</dbReference>
<dbReference type="PANTHER" id="PTHR15454:SF69">
    <property type="entry name" value="SERINE_THREONINE-PROTEIN KINASE 11-INTERACTING PROTEIN"/>
    <property type="match status" value="1"/>
</dbReference>
<evidence type="ECO:0000256" key="7">
    <source>
        <dbReference type="SAM" id="MobiDB-lite"/>
    </source>
</evidence>
<protein>
    <recommendedName>
        <fullName evidence="3">Serine/threonine-protein kinase 11-interacting protein</fullName>
    </recommendedName>
</protein>
<feature type="region of interest" description="Disordered" evidence="7">
    <location>
        <begin position="357"/>
        <end position="420"/>
    </location>
</feature>
<evidence type="ECO:0000256" key="4">
    <source>
        <dbReference type="ARBA" id="ARBA00022490"/>
    </source>
</evidence>
<gene>
    <name evidence="13" type="primary">STK11IP</name>
</gene>
<dbReference type="CTD" id="114790"/>
<dbReference type="FunFam" id="3.80.10.10:FF:000658">
    <property type="entry name" value="Serine/threonine-protein kinase 11-interacting protein"/>
    <property type="match status" value="1"/>
</dbReference>
<feature type="compositionally biased region" description="Basic residues" evidence="7">
    <location>
        <begin position="397"/>
        <end position="407"/>
    </location>
</feature>
<accession>A0A6P8QW30</accession>
<keyword evidence="6" id="KW-0677">Repeat</keyword>
<feature type="compositionally biased region" description="Polar residues" evidence="7">
    <location>
        <begin position="374"/>
        <end position="394"/>
    </location>
</feature>
<keyword evidence="5" id="KW-0433">Leucine-rich repeat</keyword>
<dbReference type="PROSITE" id="PS51450">
    <property type="entry name" value="LRR"/>
    <property type="match status" value="3"/>
</dbReference>
<dbReference type="OrthoDB" id="7451790at2759"/>
<dbReference type="GO" id="GO:0016301">
    <property type="term" value="F:kinase activity"/>
    <property type="evidence" value="ECO:0007669"/>
    <property type="project" value="UniProtKB-KW"/>
</dbReference>
<evidence type="ECO:0000256" key="3">
    <source>
        <dbReference type="ARBA" id="ARBA00020683"/>
    </source>
</evidence>
<evidence type="ECO:0000313" key="12">
    <source>
        <dbReference type="Proteomes" id="UP000515159"/>
    </source>
</evidence>
<feature type="domain" description="PLEKHM2 PH" evidence="9">
    <location>
        <begin position="912"/>
        <end position="1040"/>
    </location>
</feature>
<dbReference type="GeneID" id="117360961"/>
<dbReference type="InterPro" id="IPR057676">
    <property type="entry name" value="PH_S11IP_C"/>
</dbReference>
<dbReference type="InterPro" id="IPR031782">
    <property type="entry name" value="LIP1_N"/>
</dbReference>
<dbReference type="InParanoid" id="A0A6P8QW30"/>
<reference evidence="13" key="1">
    <citation type="submission" date="2025-08" db="UniProtKB">
        <authorList>
            <consortium name="RefSeq"/>
        </authorList>
    </citation>
    <scope>IDENTIFICATION</scope>
</reference>
<feature type="domain" description="Serine/threonine-protein kinase 11-interacting protein PH" evidence="10">
    <location>
        <begin position="551"/>
        <end position="668"/>
    </location>
</feature>
<dbReference type="Pfam" id="PF25624">
    <property type="entry name" value="PH_S11IP_C"/>
    <property type="match status" value="1"/>
</dbReference>
<evidence type="ECO:0000256" key="1">
    <source>
        <dbReference type="ARBA" id="ARBA00004496"/>
    </source>
</evidence>
<feature type="domain" description="STK11-interacting protein C-terminal PH" evidence="11">
    <location>
        <begin position="1056"/>
        <end position="1202"/>
    </location>
</feature>
<dbReference type="Gene3D" id="3.80.10.10">
    <property type="entry name" value="Ribonuclease Inhibitor"/>
    <property type="match status" value="2"/>
</dbReference>
<dbReference type="GO" id="GO:0008104">
    <property type="term" value="P:intracellular protein localization"/>
    <property type="evidence" value="ECO:0007669"/>
    <property type="project" value="TreeGrafter"/>
</dbReference>
<dbReference type="InterPro" id="IPR001611">
    <property type="entry name" value="Leu-rich_rpt"/>
</dbReference>
<dbReference type="Proteomes" id="UP000515159">
    <property type="component" value="Chromosome 5"/>
</dbReference>
<dbReference type="SUPFAM" id="SSF52075">
    <property type="entry name" value="Outer arm dynein light chain 1"/>
    <property type="match status" value="1"/>
</dbReference>
<dbReference type="KEGG" id="gsh:117360961"/>